<dbReference type="AlphaFoldDB" id="A0A126Q2D5"/>
<dbReference type="RefSeq" id="WP_014950529.1">
    <property type="nucleotide sequence ID" value="NZ_CP014323.1"/>
</dbReference>
<evidence type="ECO:0000313" key="3">
    <source>
        <dbReference type="Proteomes" id="UP000063991"/>
    </source>
</evidence>
<evidence type="ECO:0000313" key="4">
    <source>
        <dbReference type="Proteomes" id="UP000095392"/>
    </source>
</evidence>
<dbReference type="EMBL" id="CP014323">
    <property type="protein sequence ID" value="AMJ99476.1"/>
    <property type="molecule type" value="Genomic_DNA"/>
</dbReference>
<organism evidence="1 3">
    <name type="scientific">Alteromonas macleodii</name>
    <name type="common">Pseudoalteromonas macleodii</name>
    <dbReference type="NCBI Taxonomy" id="28108"/>
    <lineage>
        <taxon>Bacteria</taxon>
        <taxon>Pseudomonadati</taxon>
        <taxon>Pseudomonadota</taxon>
        <taxon>Gammaproteobacteria</taxon>
        <taxon>Alteromonadales</taxon>
        <taxon>Alteromonadaceae</taxon>
        <taxon>Alteromonas/Salinimonas group</taxon>
        <taxon>Alteromonas</taxon>
    </lineage>
</organism>
<dbReference type="EMBL" id="MIPY01000021">
    <property type="protein sequence ID" value="OES29242.1"/>
    <property type="molecule type" value="Genomic_DNA"/>
</dbReference>
<evidence type="ECO:0000313" key="2">
    <source>
        <dbReference type="EMBL" id="OES29242.1"/>
    </source>
</evidence>
<protein>
    <submittedName>
        <fullName evidence="1">Uncharacterized protein</fullName>
    </submittedName>
</protein>
<evidence type="ECO:0000313" key="1">
    <source>
        <dbReference type="EMBL" id="AMJ99476.1"/>
    </source>
</evidence>
<dbReference type="OMA" id="KSIATTW"/>
<reference evidence="2 4" key="2">
    <citation type="submission" date="2016-09" db="EMBL/GenBank/DDBJ databases">
        <title>Draft Genome Sequence of four Alteromonas macleodii strains isolated from copper coupons and grown long-term at elevated copper levels.</title>
        <authorList>
            <person name="Cusick K."/>
            <person name="Dale J."/>
            <person name="Little B."/>
            <person name="Biffinger J."/>
        </authorList>
    </citation>
    <scope>NUCLEOTIDE SEQUENCE [LARGE SCALE GENOMIC DNA]</scope>
    <source>
        <strain evidence="2 4">KCP01</strain>
    </source>
</reference>
<dbReference type="GeneID" id="56268215"/>
<name>A0A126Q2D5_ALTMA</name>
<keyword evidence="4" id="KW-1185">Reference proteome</keyword>
<dbReference type="Proteomes" id="UP000063991">
    <property type="component" value="Chromosome"/>
</dbReference>
<gene>
    <name evidence="1" type="ORF">AVL55_15715</name>
    <name evidence="2" type="ORF">BFV95_3199</name>
</gene>
<reference evidence="1 3" key="1">
    <citation type="submission" date="2015-12" db="EMBL/GenBank/DDBJ databases">
        <authorList>
            <person name="Shamseldin A."/>
            <person name="Moawad H."/>
            <person name="Abd El-Rahim W.M."/>
            <person name="Sadowsky M.J."/>
        </authorList>
    </citation>
    <scope>NUCLEOTIDE SEQUENCE [LARGE SCALE GENOMIC DNA]</scope>
    <source>
        <strain evidence="1 3">D7</strain>
    </source>
</reference>
<dbReference type="Proteomes" id="UP000095392">
    <property type="component" value="Unassembled WGS sequence"/>
</dbReference>
<accession>A0A126Q2D5</accession>
<dbReference type="PATRIC" id="fig|28108.61.peg.977"/>
<dbReference type="OrthoDB" id="9156272at2"/>
<proteinExistence type="predicted"/>
<dbReference type="STRING" id="28108.ACZ81_15265"/>
<sequence length="110" mass="12682">MGLFTSFKKSRLEKKFKKNEWVIIQPIPFAQFEQLIVDHVDGGWEIEDDYERLAETTAKWQCELRKGTSILTCVWTAKQQGIVYGPERVLTGLSEKLNIPTSTAIATTWF</sequence>